<dbReference type="CDD" id="cd00201">
    <property type="entry name" value="WW"/>
    <property type="match status" value="1"/>
</dbReference>
<dbReference type="GO" id="GO:0005737">
    <property type="term" value="C:cytoplasm"/>
    <property type="evidence" value="ECO:0007669"/>
    <property type="project" value="UniProtKB-SubCell"/>
</dbReference>
<dbReference type="Pfam" id="PF00397">
    <property type="entry name" value="WW"/>
    <property type="match status" value="1"/>
</dbReference>
<protein>
    <submittedName>
        <fullName evidence="9">WW domain-containing protein</fullName>
    </submittedName>
</protein>
<evidence type="ECO:0000313" key="7">
    <source>
        <dbReference type="EMBL" id="VDP14264.1"/>
    </source>
</evidence>
<dbReference type="FunFam" id="2.20.70.10:FF:000017">
    <property type="entry name" value="E3 ubiquitin-protein ligase"/>
    <property type="match status" value="1"/>
</dbReference>
<dbReference type="PANTHER" id="PTHR17616:SF8">
    <property type="entry name" value="TRANSCRIPTIONAL COACTIVATOR YORKIE"/>
    <property type="match status" value="1"/>
</dbReference>
<proteinExistence type="predicted"/>
<keyword evidence="4" id="KW-0539">Nucleus</keyword>
<name>A0A183IVY3_9BILA</name>
<feature type="compositionally biased region" description="Low complexity" evidence="5">
    <location>
        <begin position="14"/>
        <end position="43"/>
    </location>
</feature>
<evidence type="ECO:0000256" key="1">
    <source>
        <dbReference type="ARBA" id="ARBA00004123"/>
    </source>
</evidence>
<evidence type="ECO:0000259" key="6">
    <source>
        <dbReference type="PROSITE" id="PS50020"/>
    </source>
</evidence>
<dbReference type="WBParaSite" id="SBAD_0000807301-mRNA-1">
    <property type="protein sequence ID" value="SBAD_0000807301-mRNA-1"/>
    <property type="gene ID" value="SBAD_0000807301"/>
</dbReference>
<dbReference type="PROSITE" id="PS01159">
    <property type="entry name" value="WW_DOMAIN_1"/>
    <property type="match status" value="1"/>
</dbReference>
<dbReference type="AlphaFoldDB" id="A0A183IVY3"/>
<dbReference type="GO" id="GO:0045944">
    <property type="term" value="P:positive regulation of transcription by RNA polymerase II"/>
    <property type="evidence" value="ECO:0007669"/>
    <property type="project" value="TreeGrafter"/>
</dbReference>
<evidence type="ECO:0000256" key="3">
    <source>
        <dbReference type="ARBA" id="ARBA00022490"/>
    </source>
</evidence>
<dbReference type="PROSITE" id="PS50020">
    <property type="entry name" value="WW_DOMAIN_2"/>
    <property type="match status" value="1"/>
</dbReference>
<accession>A0A183IVY3</accession>
<evidence type="ECO:0000313" key="9">
    <source>
        <dbReference type="WBParaSite" id="SBAD_0000807301-mRNA-1"/>
    </source>
</evidence>
<evidence type="ECO:0000256" key="5">
    <source>
        <dbReference type="SAM" id="MobiDB-lite"/>
    </source>
</evidence>
<keyword evidence="3" id="KW-0963">Cytoplasm</keyword>
<gene>
    <name evidence="7" type="ORF">SBAD_LOCUS7780</name>
</gene>
<evidence type="ECO:0000256" key="2">
    <source>
        <dbReference type="ARBA" id="ARBA00004496"/>
    </source>
</evidence>
<dbReference type="SUPFAM" id="SSF51045">
    <property type="entry name" value="WW domain"/>
    <property type="match status" value="1"/>
</dbReference>
<dbReference type="GO" id="GO:0005634">
    <property type="term" value="C:nucleus"/>
    <property type="evidence" value="ECO:0007669"/>
    <property type="project" value="UniProtKB-SubCell"/>
</dbReference>
<dbReference type="Proteomes" id="UP000270296">
    <property type="component" value="Unassembled WGS sequence"/>
</dbReference>
<reference evidence="9" key="1">
    <citation type="submission" date="2016-06" db="UniProtKB">
        <authorList>
            <consortium name="WormBaseParasite"/>
        </authorList>
    </citation>
    <scope>IDENTIFICATION</scope>
</reference>
<reference evidence="7 8" key="2">
    <citation type="submission" date="2018-11" db="EMBL/GenBank/DDBJ databases">
        <authorList>
            <consortium name="Pathogen Informatics"/>
        </authorList>
    </citation>
    <scope>NUCLEOTIDE SEQUENCE [LARGE SCALE GENOMIC DNA]</scope>
</reference>
<feature type="domain" description="WW" evidence="6">
    <location>
        <begin position="40"/>
        <end position="73"/>
    </location>
</feature>
<organism evidence="9">
    <name type="scientific">Soboliphyme baturini</name>
    <dbReference type="NCBI Taxonomy" id="241478"/>
    <lineage>
        <taxon>Eukaryota</taxon>
        <taxon>Metazoa</taxon>
        <taxon>Ecdysozoa</taxon>
        <taxon>Nematoda</taxon>
        <taxon>Enoplea</taxon>
        <taxon>Dorylaimia</taxon>
        <taxon>Dioctophymatida</taxon>
        <taxon>Dioctophymatoidea</taxon>
        <taxon>Soboliphymatidae</taxon>
        <taxon>Soboliphyme</taxon>
    </lineage>
</organism>
<feature type="region of interest" description="Disordered" evidence="5">
    <location>
        <begin position="14"/>
        <end position="44"/>
    </location>
</feature>
<dbReference type="InterPro" id="IPR051583">
    <property type="entry name" value="YAP1"/>
</dbReference>
<dbReference type="InterPro" id="IPR001202">
    <property type="entry name" value="WW_dom"/>
</dbReference>
<dbReference type="InterPro" id="IPR036020">
    <property type="entry name" value="WW_dom_sf"/>
</dbReference>
<dbReference type="PANTHER" id="PTHR17616">
    <property type="entry name" value="YES-ASSOCIATED PROTEIN YAP1 FAMILY MEMBER"/>
    <property type="match status" value="1"/>
</dbReference>
<comment type="subcellular location">
    <subcellularLocation>
        <location evidence="2">Cytoplasm</location>
    </subcellularLocation>
    <subcellularLocation>
        <location evidence="1">Nucleus</location>
    </subcellularLocation>
</comment>
<dbReference type="SMART" id="SM00456">
    <property type="entry name" value="WW"/>
    <property type="match status" value="1"/>
</dbReference>
<evidence type="ECO:0000313" key="8">
    <source>
        <dbReference type="Proteomes" id="UP000270296"/>
    </source>
</evidence>
<sequence length="82" mass="8885">MMNVSSNEVATAFSSLSSAPGGGDAAAVPPLSSLSASSELPLPDGWEIKVDSDGRPYFVDHRQRTTTWIDPRDRYEATYSTY</sequence>
<dbReference type="Gene3D" id="2.20.70.10">
    <property type="match status" value="1"/>
</dbReference>
<dbReference type="OrthoDB" id="5339429at2759"/>
<dbReference type="GO" id="GO:0003713">
    <property type="term" value="F:transcription coactivator activity"/>
    <property type="evidence" value="ECO:0007669"/>
    <property type="project" value="TreeGrafter"/>
</dbReference>
<dbReference type="GO" id="GO:0035329">
    <property type="term" value="P:hippo signaling"/>
    <property type="evidence" value="ECO:0007669"/>
    <property type="project" value="TreeGrafter"/>
</dbReference>
<evidence type="ECO:0000256" key="4">
    <source>
        <dbReference type="ARBA" id="ARBA00023242"/>
    </source>
</evidence>
<keyword evidence="8" id="KW-1185">Reference proteome</keyword>
<dbReference type="EMBL" id="UZAM01010935">
    <property type="protein sequence ID" value="VDP14264.1"/>
    <property type="molecule type" value="Genomic_DNA"/>
</dbReference>